<dbReference type="STRING" id="37927.SA2016_3794"/>
<dbReference type="InterPro" id="IPR000120">
    <property type="entry name" value="Amidase"/>
</dbReference>
<dbReference type="PANTHER" id="PTHR11895:SF176">
    <property type="entry name" value="AMIDASE AMID-RELATED"/>
    <property type="match status" value="1"/>
</dbReference>
<gene>
    <name evidence="3" type="ORF">SA2016_3794</name>
</gene>
<evidence type="ECO:0000256" key="1">
    <source>
        <dbReference type="SAM" id="MobiDB-lite"/>
    </source>
</evidence>
<sequence length="463" mass="47553">MELAAPLSLKKAAFALAAGRVRAEDAVRSALERAASTEDSIHAWVVIDAERALAQAKRLDGLPPHERGPLHGVPVGVKDIIDVAGLPTRCGSVLRGSTPAAADAAIVGRLRSMGAVVMGKTVTTEFAYFSPGPTANPRDTSRTPGGSSSGSAAAVTAGVVPLALGTQTAASVARPAAYCGIAGFVAARGEFPDQGITGLSHSLDSVGFLAASVGDLAFLRRSLVGSPRALHHVSTPEAGPAGPAVVVSWAPGREFRVEPEMLSALARAEAVLESLGHCVERLDLDGRAESLAEAHTTVMAYEAVRLRAAEAVRPDSISGPLADLFAAGRGTSDAAYAAARSHIEEQRHWIRERLAGGRLLLAPAAQGPAPVGLASTGLPIMSRPWQALGLPVLVVPGSEDLGTGMPLGLQLACLPGMEDVLFAAGKAMEQGISAAGAHPCPRRSCRPRPVDLQLRNVGPGPSW</sequence>
<dbReference type="OrthoDB" id="182039at2"/>
<protein>
    <recommendedName>
        <fullName evidence="2">Amidase domain-containing protein</fullName>
    </recommendedName>
</protein>
<evidence type="ECO:0000313" key="3">
    <source>
        <dbReference type="EMBL" id="AMM34451.1"/>
    </source>
</evidence>
<name>A0A127A696_9MICC</name>
<organism evidence="3 4">
    <name type="scientific">Sinomonas atrocyanea</name>
    <dbReference type="NCBI Taxonomy" id="37927"/>
    <lineage>
        <taxon>Bacteria</taxon>
        <taxon>Bacillati</taxon>
        <taxon>Actinomycetota</taxon>
        <taxon>Actinomycetes</taxon>
        <taxon>Micrococcales</taxon>
        <taxon>Micrococcaceae</taxon>
        <taxon>Sinomonas</taxon>
    </lineage>
</organism>
<proteinExistence type="predicted"/>
<dbReference type="InterPro" id="IPR036928">
    <property type="entry name" value="AS_sf"/>
</dbReference>
<evidence type="ECO:0000259" key="2">
    <source>
        <dbReference type="Pfam" id="PF01425"/>
    </source>
</evidence>
<dbReference type="PANTHER" id="PTHR11895">
    <property type="entry name" value="TRANSAMIDASE"/>
    <property type="match status" value="1"/>
</dbReference>
<feature type="domain" description="Amidase" evidence="2">
    <location>
        <begin position="25"/>
        <end position="419"/>
    </location>
</feature>
<feature type="region of interest" description="Disordered" evidence="1">
    <location>
        <begin position="131"/>
        <end position="151"/>
    </location>
</feature>
<dbReference type="PATRIC" id="fig|37927.3.peg.3889"/>
<dbReference type="Proteomes" id="UP000070134">
    <property type="component" value="Chromosome"/>
</dbReference>
<dbReference type="KEGG" id="satk:SA2016_3794"/>
<accession>A0A127A696</accession>
<dbReference type="SUPFAM" id="SSF75304">
    <property type="entry name" value="Amidase signature (AS) enzymes"/>
    <property type="match status" value="1"/>
</dbReference>
<reference evidence="3 4" key="1">
    <citation type="submission" date="2016-02" db="EMBL/GenBank/DDBJ databases">
        <title>Complete genome of Sinomonas atrocyanea KCTC 3377.</title>
        <authorList>
            <person name="Kim K.M."/>
        </authorList>
    </citation>
    <scope>NUCLEOTIDE SEQUENCE [LARGE SCALE GENOMIC DNA]</scope>
    <source>
        <strain evidence="3 4">KCTC 3377</strain>
    </source>
</reference>
<dbReference type="Gene3D" id="3.90.1300.10">
    <property type="entry name" value="Amidase signature (AS) domain"/>
    <property type="match status" value="1"/>
</dbReference>
<dbReference type="InterPro" id="IPR023631">
    <property type="entry name" value="Amidase_dom"/>
</dbReference>
<keyword evidence="4" id="KW-1185">Reference proteome</keyword>
<dbReference type="GO" id="GO:0003824">
    <property type="term" value="F:catalytic activity"/>
    <property type="evidence" value="ECO:0007669"/>
    <property type="project" value="InterPro"/>
</dbReference>
<dbReference type="EMBL" id="CP014518">
    <property type="protein sequence ID" value="AMM34451.1"/>
    <property type="molecule type" value="Genomic_DNA"/>
</dbReference>
<dbReference type="Pfam" id="PF01425">
    <property type="entry name" value="Amidase"/>
    <property type="match status" value="1"/>
</dbReference>
<evidence type="ECO:0000313" key="4">
    <source>
        <dbReference type="Proteomes" id="UP000070134"/>
    </source>
</evidence>
<dbReference type="AlphaFoldDB" id="A0A127A696"/>
<dbReference type="RefSeq" id="WP_084249645.1">
    <property type="nucleotide sequence ID" value="NZ_BJMO01000059.1"/>
</dbReference>